<comment type="caution">
    <text evidence="1">The sequence shown here is derived from an EMBL/GenBank/DDBJ whole genome shotgun (WGS) entry which is preliminary data.</text>
</comment>
<gene>
    <name evidence="1" type="ORF">BpHYR1_014799</name>
</gene>
<keyword evidence="2" id="KW-1185">Reference proteome</keyword>
<dbReference type="Proteomes" id="UP000276133">
    <property type="component" value="Unassembled WGS sequence"/>
</dbReference>
<protein>
    <submittedName>
        <fullName evidence="1">Uncharacterized protein</fullName>
    </submittedName>
</protein>
<sequence>MTKHLDWINGKSVCTSLHIKLIFLKRNCEIVYGISTSTELECMCLTGCLVTGSITYMSSERGASYLTNSTSKVVESSLKFSLNSGGNPEPST</sequence>
<accession>A0A3M7ST12</accession>
<reference evidence="1 2" key="1">
    <citation type="journal article" date="2018" name="Sci. Rep.">
        <title>Genomic signatures of local adaptation to the degree of environmental predictability in rotifers.</title>
        <authorList>
            <person name="Franch-Gras L."/>
            <person name="Hahn C."/>
            <person name="Garcia-Roger E.M."/>
            <person name="Carmona M.J."/>
            <person name="Serra M."/>
            <person name="Gomez A."/>
        </authorList>
    </citation>
    <scope>NUCLEOTIDE SEQUENCE [LARGE SCALE GENOMIC DNA]</scope>
    <source>
        <strain evidence="1">HYR1</strain>
    </source>
</reference>
<proteinExistence type="predicted"/>
<organism evidence="1 2">
    <name type="scientific">Brachionus plicatilis</name>
    <name type="common">Marine rotifer</name>
    <name type="synonym">Brachionus muelleri</name>
    <dbReference type="NCBI Taxonomy" id="10195"/>
    <lineage>
        <taxon>Eukaryota</taxon>
        <taxon>Metazoa</taxon>
        <taxon>Spiralia</taxon>
        <taxon>Gnathifera</taxon>
        <taxon>Rotifera</taxon>
        <taxon>Eurotatoria</taxon>
        <taxon>Monogononta</taxon>
        <taxon>Pseudotrocha</taxon>
        <taxon>Ploima</taxon>
        <taxon>Brachionidae</taxon>
        <taxon>Brachionus</taxon>
    </lineage>
</organism>
<evidence type="ECO:0000313" key="2">
    <source>
        <dbReference type="Proteomes" id="UP000276133"/>
    </source>
</evidence>
<evidence type="ECO:0000313" key="1">
    <source>
        <dbReference type="EMBL" id="RNA38770.1"/>
    </source>
</evidence>
<dbReference type="EMBL" id="REGN01000826">
    <property type="protein sequence ID" value="RNA38770.1"/>
    <property type="molecule type" value="Genomic_DNA"/>
</dbReference>
<name>A0A3M7ST12_BRAPC</name>
<dbReference type="AlphaFoldDB" id="A0A3M7ST12"/>